<protein>
    <submittedName>
        <fullName evidence="1">Uncharacterized protein</fullName>
    </submittedName>
</protein>
<sequence>MSLVINQPTASGPSVRRQQNPPGYEQWITAFHSSNLQAVYAPLILKPGLPPYPLSVSLVVASVAVAQLARKAKALRTLEIYPMASSAELNSMGQGATFEGPMGPETHYQRFYNSFESLSQLQELSTTAIVFETSMFRSLANLPHLKSLSVHNVSYQLPEFHPGLVPASSFPQLTKLSLVDIDQENVEKIWESVPLVKKLHSLTVLSSYSRHMTIDWAQETFLPLLRTCSPNLSEFLCESRSPGRGAEFEVNFSLGASDLKNRAGELALECDHDKNTPMGGPHFPSPSPETEAVLYLYYATVKALARASTSRPGLPIEIILYICQLANFTNPWPNKPMYTEVAFDRGATETPNAPLGPSNEIRPWLCSPPLSPSILRKAWQVEPCIHPAQPIMSRTHAFRPDELVIRIPSDSFPYQYRVDLDGKELTWRYLTSRIAHEPVTPLRMLDHHHEVWQWLEPGDRIEVAVDAAGWYFPNIRSEWGVSLRIYTLWEPSEAMLSLIYKDTQ</sequence>
<reference evidence="1" key="1">
    <citation type="submission" date="2021-01" db="EMBL/GenBank/DDBJ databases">
        <authorList>
            <person name="Kaushik A."/>
        </authorList>
    </citation>
    <scope>NUCLEOTIDE SEQUENCE</scope>
    <source>
        <strain evidence="1">AG3-T5</strain>
    </source>
</reference>
<name>A0A8H3B217_9AGAM</name>
<dbReference type="EMBL" id="CAJMWW010000114">
    <property type="protein sequence ID" value="CAE6445628.1"/>
    <property type="molecule type" value="Genomic_DNA"/>
</dbReference>
<dbReference type="InterPro" id="IPR032675">
    <property type="entry name" value="LRR_dom_sf"/>
</dbReference>
<dbReference type="Gene3D" id="3.80.10.10">
    <property type="entry name" value="Ribonuclease Inhibitor"/>
    <property type="match status" value="1"/>
</dbReference>
<dbReference type="AlphaFoldDB" id="A0A8H3B217"/>
<dbReference type="Proteomes" id="UP000663841">
    <property type="component" value="Unassembled WGS sequence"/>
</dbReference>
<comment type="caution">
    <text evidence="1">The sequence shown here is derived from an EMBL/GenBank/DDBJ whole genome shotgun (WGS) entry which is preliminary data.</text>
</comment>
<dbReference type="SUPFAM" id="SSF52047">
    <property type="entry name" value="RNI-like"/>
    <property type="match status" value="1"/>
</dbReference>
<evidence type="ECO:0000313" key="1">
    <source>
        <dbReference type="EMBL" id="CAE6445628.1"/>
    </source>
</evidence>
<evidence type="ECO:0000313" key="2">
    <source>
        <dbReference type="Proteomes" id="UP000663841"/>
    </source>
</evidence>
<proteinExistence type="predicted"/>
<organism evidence="1 2">
    <name type="scientific">Rhizoctonia solani</name>
    <dbReference type="NCBI Taxonomy" id="456999"/>
    <lineage>
        <taxon>Eukaryota</taxon>
        <taxon>Fungi</taxon>
        <taxon>Dikarya</taxon>
        <taxon>Basidiomycota</taxon>
        <taxon>Agaricomycotina</taxon>
        <taxon>Agaricomycetes</taxon>
        <taxon>Cantharellales</taxon>
        <taxon>Ceratobasidiaceae</taxon>
        <taxon>Rhizoctonia</taxon>
    </lineage>
</organism>
<accession>A0A8H3B217</accession>
<gene>
    <name evidence="1" type="ORF">RDB_LOCUS111504</name>
</gene>